<dbReference type="EMBL" id="KN824911">
    <property type="protein sequence ID" value="KIK97986.1"/>
    <property type="molecule type" value="Genomic_DNA"/>
</dbReference>
<dbReference type="STRING" id="930991.A0A0D0E241"/>
<dbReference type="InParanoid" id="A0A0D0E241"/>
<dbReference type="PANTHER" id="PTHR28015">
    <property type="entry name" value="ATP SYNTHASE ASSEMBLY FACTOR FMC1, MITOCHONDRIAL"/>
    <property type="match status" value="1"/>
</dbReference>
<dbReference type="Proteomes" id="UP000054538">
    <property type="component" value="Unassembled WGS sequence"/>
</dbReference>
<proteinExistence type="predicted"/>
<dbReference type="PANTHER" id="PTHR28015:SF1">
    <property type="entry name" value="ATP SYNTHASE ASSEMBLY FACTOR FMC1, MITOCHONDRIAL"/>
    <property type="match status" value="1"/>
</dbReference>
<dbReference type="HOGENOM" id="CLU_128881_2_1_1"/>
<name>A0A0D0E241_9AGAM</name>
<dbReference type="GO" id="GO:0005759">
    <property type="term" value="C:mitochondrial matrix"/>
    <property type="evidence" value="ECO:0007669"/>
    <property type="project" value="TreeGrafter"/>
</dbReference>
<evidence type="ECO:0000313" key="2">
    <source>
        <dbReference type="Proteomes" id="UP000054538"/>
    </source>
</evidence>
<dbReference type="OrthoDB" id="15893at2759"/>
<accession>A0A0D0E241</accession>
<protein>
    <submittedName>
        <fullName evidence="1">Uncharacterized protein</fullName>
    </submittedName>
</protein>
<dbReference type="Pfam" id="PF13233">
    <property type="entry name" value="Complex1_LYR_2"/>
    <property type="match status" value="1"/>
</dbReference>
<dbReference type="GO" id="GO:0033615">
    <property type="term" value="P:mitochondrial proton-transporting ATP synthase complex assembly"/>
    <property type="evidence" value="ECO:0007669"/>
    <property type="project" value="InterPro"/>
</dbReference>
<keyword evidence="2" id="KW-1185">Reference proteome</keyword>
<dbReference type="AlphaFoldDB" id="A0A0D0E241"/>
<reference evidence="2" key="2">
    <citation type="submission" date="2015-01" db="EMBL/GenBank/DDBJ databases">
        <title>Evolutionary Origins and Diversification of the Mycorrhizal Mutualists.</title>
        <authorList>
            <consortium name="DOE Joint Genome Institute"/>
            <consortium name="Mycorrhizal Genomics Consortium"/>
            <person name="Kohler A."/>
            <person name="Kuo A."/>
            <person name="Nagy L.G."/>
            <person name="Floudas D."/>
            <person name="Copeland A."/>
            <person name="Barry K.W."/>
            <person name="Cichocki N."/>
            <person name="Veneault-Fourrey C."/>
            <person name="LaButti K."/>
            <person name="Lindquist E.A."/>
            <person name="Lipzen A."/>
            <person name="Lundell T."/>
            <person name="Morin E."/>
            <person name="Murat C."/>
            <person name="Riley R."/>
            <person name="Ohm R."/>
            <person name="Sun H."/>
            <person name="Tunlid A."/>
            <person name="Henrissat B."/>
            <person name="Grigoriev I.V."/>
            <person name="Hibbett D.S."/>
            <person name="Martin F."/>
        </authorList>
    </citation>
    <scope>NUCLEOTIDE SEQUENCE [LARGE SCALE GENOMIC DNA]</scope>
    <source>
        <strain evidence="2">Ve08.2h10</strain>
    </source>
</reference>
<gene>
    <name evidence="1" type="ORF">PAXRUDRAFT_824367</name>
</gene>
<reference evidence="1 2" key="1">
    <citation type="submission" date="2014-04" db="EMBL/GenBank/DDBJ databases">
        <authorList>
            <consortium name="DOE Joint Genome Institute"/>
            <person name="Kuo A."/>
            <person name="Kohler A."/>
            <person name="Jargeat P."/>
            <person name="Nagy L.G."/>
            <person name="Floudas D."/>
            <person name="Copeland A."/>
            <person name="Barry K.W."/>
            <person name="Cichocki N."/>
            <person name="Veneault-Fourrey C."/>
            <person name="LaButti K."/>
            <person name="Lindquist E.A."/>
            <person name="Lipzen A."/>
            <person name="Lundell T."/>
            <person name="Morin E."/>
            <person name="Murat C."/>
            <person name="Sun H."/>
            <person name="Tunlid A."/>
            <person name="Henrissat B."/>
            <person name="Grigoriev I.V."/>
            <person name="Hibbett D.S."/>
            <person name="Martin F."/>
            <person name="Nordberg H.P."/>
            <person name="Cantor M.N."/>
            <person name="Hua S.X."/>
        </authorList>
    </citation>
    <scope>NUCLEOTIDE SEQUENCE [LARGE SCALE GENOMIC DNA]</scope>
    <source>
        <strain evidence="1 2">Ve08.2h10</strain>
    </source>
</reference>
<organism evidence="1 2">
    <name type="scientific">Paxillus rubicundulus Ve08.2h10</name>
    <dbReference type="NCBI Taxonomy" id="930991"/>
    <lineage>
        <taxon>Eukaryota</taxon>
        <taxon>Fungi</taxon>
        <taxon>Dikarya</taxon>
        <taxon>Basidiomycota</taxon>
        <taxon>Agaricomycotina</taxon>
        <taxon>Agaricomycetes</taxon>
        <taxon>Agaricomycetidae</taxon>
        <taxon>Boletales</taxon>
        <taxon>Paxilineae</taxon>
        <taxon>Paxillaceae</taxon>
        <taxon>Paxillus</taxon>
    </lineage>
</organism>
<evidence type="ECO:0000313" key="1">
    <source>
        <dbReference type="EMBL" id="KIK97986.1"/>
    </source>
</evidence>
<dbReference type="InterPro" id="IPR039196">
    <property type="entry name" value="Fmc1"/>
</dbReference>
<sequence length="108" mass="12463">MIPPHTQLYRSVVREVARASTSSRMQRNKEISATFRTLFDRNSQSEESQVFRHDIDNIVTFMRSQREYKTLLERYNPLVDLTSEEHIEATARRVGLNMPVTCGSSEGG</sequence>